<proteinExistence type="predicted"/>
<feature type="compositionally biased region" description="Polar residues" evidence="1">
    <location>
        <begin position="1"/>
        <end position="13"/>
    </location>
</feature>
<protein>
    <submittedName>
        <fullName evidence="2">Uncharacterized protein</fullName>
    </submittedName>
</protein>
<organism evidence="2">
    <name type="scientific">Mesocestoides corti</name>
    <name type="common">Flatworm</name>
    <dbReference type="NCBI Taxonomy" id="53468"/>
    <lineage>
        <taxon>Eukaryota</taxon>
        <taxon>Metazoa</taxon>
        <taxon>Spiralia</taxon>
        <taxon>Lophotrochozoa</taxon>
        <taxon>Platyhelminthes</taxon>
        <taxon>Cestoda</taxon>
        <taxon>Eucestoda</taxon>
        <taxon>Cyclophyllidea</taxon>
        <taxon>Mesocestoididae</taxon>
        <taxon>Mesocestoides</taxon>
    </lineage>
</organism>
<evidence type="ECO:0000313" key="2">
    <source>
        <dbReference type="WBParaSite" id="MCU_009461-RA"/>
    </source>
</evidence>
<dbReference type="AlphaFoldDB" id="A0A5K3FRT8"/>
<reference evidence="2" key="1">
    <citation type="submission" date="2019-11" db="UniProtKB">
        <authorList>
            <consortium name="WormBaseParasite"/>
        </authorList>
    </citation>
    <scope>IDENTIFICATION</scope>
</reference>
<evidence type="ECO:0000256" key="1">
    <source>
        <dbReference type="SAM" id="MobiDB-lite"/>
    </source>
</evidence>
<dbReference type="WBParaSite" id="MCU_009461-RA">
    <property type="protein sequence ID" value="MCU_009461-RA"/>
    <property type="gene ID" value="MCU_009461"/>
</dbReference>
<accession>A0A5K3FRT8</accession>
<name>A0A5K3FRT8_MESCO</name>
<sequence length="110" mass="12747">MIPQRSSPCSRASTNHRHQRWSNSPMRRAAAAVNVLRDTGVTETNVSTLHGQPQCLLFCRQWTLYIWSTTYAFNLKAHISCILQTFNFIYYNRYSIVVCLAKKFINNAFV</sequence>
<feature type="region of interest" description="Disordered" evidence="1">
    <location>
        <begin position="1"/>
        <end position="24"/>
    </location>
</feature>